<organism evidence="2">
    <name type="scientific">marine sediment metagenome</name>
    <dbReference type="NCBI Taxonomy" id="412755"/>
    <lineage>
        <taxon>unclassified sequences</taxon>
        <taxon>metagenomes</taxon>
        <taxon>ecological metagenomes</taxon>
    </lineage>
</organism>
<keyword evidence="1" id="KW-1133">Transmembrane helix</keyword>
<evidence type="ECO:0000256" key="1">
    <source>
        <dbReference type="SAM" id="Phobius"/>
    </source>
</evidence>
<comment type="caution">
    <text evidence="2">The sequence shown here is derived from an EMBL/GenBank/DDBJ whole genome shotgun (WGS) entry which is preliminary data.</text>
</comment>
<feature type="transmembrane region" description="Helical" evidence="1">
    <location>
        <begin position="78"/>
        <end position="97"/>
    </location>
</feature>
<name>X1F070_9ZZZZ</name>
<accession>X1F070</accession>
<dbReference type="SUPFAM" id="SSF103481">
    <property type="entry name" value="Multidrug resistance efflux transporter EmrE"/>
    <property type="match status" value="1"/>
</dbReference>
<gene>
    <name evidence="2" type="ORF">S03H2_16107</name>
</gene>
<keyword evidence="1" id="KW-0472">Membrane</keyword>
<sequence length="120" mass="13293">MSSFNSDLFFGILIGLIAYILLYIGKGIQKYAIEAFKVNKTIKSKHSGVWIFGTVLTALFVFIQWIPLTVFHTPTYLIAPLEGVGLVSLLVFSFIVLKEKITKLELVGVTLIITGTILTI</sequence>
<reference evidence="2" key="1">
    <citation type="journal article" date="2014" name="Front. Microbiol.">
        <title>High frequency of phylogenetically diverse reductive dehalogenase-homologous genes in deep subseafloor sedimentary metagenomes.</title>
        <authorList>
            <person name="Kawai M."/>
            <person name="Futagami T."/>
            <person name="Toyoda A."/>
            <person name="Takaki Y."/>
            <person name="Nishi S."/>
            <person name="Hori S."/>
            <person name="Arai W."/>
            <person name="Tsubouchi T."/>
            <person name="Morono Y."/>
            <person name="Uchiyama I."/>
            <person name="Ito T."/>
            <person name="Fujiyama A."/>
            <person name="Inagaki F."/>
            <person name="Takami H."/>
        </authorList>
    </citation>
    <scope>NUCLEOTIDE SEQUENCE</scope>
    <source>
        <strain evidence="2">Expedition CK06-06</strain>
    </source>
</reference>
<dbReference type="InterPro" id="IPR037185">
    <property type="entry name" value="EmrE-like"/>
</dbReference>
<evidence type="ECO:0008006" key="3">
    <source>
        <dbReference type="Google" id="ProtNLM"/>
    </source>
</evidence>
<keyword evidence="1" id="KW-0812">Transmembrane</keyword>
<feature type="transmembrane region" description="Helical" evidence="1">
    <location>
        <begin position="46"/>
        <end position="66"/>
    </location>
</feature>
<dbReference type="AlphaFoldDB" id="X1F070"/>
<feature type="transmembrane region" description="Helical" evidence="1">
    <location>
        <begin position="6"/>
        <end position="25"/>
    </location>
</feature>
<dbReference type="EMBL" id="BARU01008215">
    <property type="protein sequence ID" value="GAH38297.1"/>
    <property type="molecule type" value="Genomic_DNA"/>
</dbReference>
<proteinExistence type="predicted"/>
<protein>
    <recommendedName>
        <fullName evidence="3">EamA domain-containing protein</fullName>
    </recommendedName>
</protein>
<evidence type="ECO:0000313" key="2">
    <source>
        <dbReference type="EMBL" id="GAH38297.1"/>
    </source>
</evidence>